<dbReference type="Pfam" id="PF10335">
    <property type="entry name" value="DUF294_C"/>
    <property type="match status" value="1"/>
</dbReference>
<dbReference type="InterPro" id="IPR014710">
    <property type="entry name" value="RmlC-like_jellyroll"/>
</dbReference>
<dbReference type="Pfam" id="PF00571">
    <property type="entry name" value="CBS"/>
    <property type="match status" value="2"/>
</dbReference>
<evidence type="ECO:0000256" key="2">
    <source>
        <dbReference type="PROSITE-ProRule" id="PRU00703"/>
    </source>
</evidence>
<dbReference type="Gene3D" id="2.60.120.10">
    <property type="entry name" value="Jelly Rolls"/>
    <property type="match status" value="1"/>
</dbReference>
<dbReference type="InterPro" id="IPR051257">
    <property type="entry name" value="Diverse_CBS-Domain"/>
</dbReference>
<dbReference type="SUPFAM" id="SSF54631">
    <property type="entry name" value="CBS-domain pair"/>
    <property type="match status" value="1"/>
</dbReference>
<dbReference type="PROSITE" id="PS50042">
    <property type="entry name" value="CNMP_BINDING_3"/>
    <property type="match status" value="1"/>
</dbReference>
<dbReference type="CDD" id="cd04587">
    <property type="entry name" value="CBS_pair_CAP-ED_NT_Pol-beta-like_DUF294_assoc"/>
    <property type="match status" value="1"/>
</dbReference>
<dbReference type="CDD" id="cd00038">
    <property type="entry name" value="CAP_ED"/>
    <property type="match status" value="1"/>
</dbReference>
<dbReference type="Gene3D" id="3.30.460.10">
    <property type="entry name" value="Beta Polymerase, domain 2"/>
    <property type="match status" value="1"/>
</dbReference>
<dbReference type="Pfam" id="PF00027">
    <property type="entry name" value="cNMP_binding"/>
    <property type="match status" value="1"/>
</dbReference>
<dbReference type="Proteomes" id="UP000635902">
    <property type="component" value="Unassembled WGS sequence"/>
</dbReference>
<dbReference type="InterPro" id="IPR043519">
    <property type="entry name" value="NT_sf"/>
</dbReference>
<dbReference type="SUPFAM" id="SSF51206">
    <property type="entry name" value="cAMP-binding domain-like"/>
    <property type="match status" value="1"/>
</dbReference>
<evidence type="ECO:0000259" key="3">
    <source>
        <dbReference type="PROSITE" id="PS50042"/>
    </source>
</evidence>
<dbReference type="PANTHER" id="PTHR43080:SF2">
    <property type="entry name" value="CBS DOMAIN-CONTAINING PROTEIN"/>
    <property type="match status" value="1"/>
</dbReference>
<dbReference type="InterPro" id="IPR005105">
    <property type="entry name" value="GlnD_Uridyltrans_N"/>
</dbReference>
<dbReference type="InterPro" id="IPR046342">
    <property type="entry name" value="CBS_dom_sf"/>
</dbReference>
<sequence length="611" mass="67236">MNVELDEVRRFLAEHHPFQSLDAKVLDAVPRSMTMRYVRKGITLITAGEPNDHLYVVRSGAVDVMDVDGVLLDRRDTGRSFGYSTLVGENISKYTVTTVEDSLLLVMERPAFQELATSSPDLVRYYSGLSARIRAEAQHLHGESFSDILRTRLATFAIPNPAHIGPEASLQESARIMGEKNVSSLLVMSDGTLEGTLQGIITDRDMRKAIAGAIAPTTPVSELMTRSVRTATSDQLVIEAMLIMAELNIHHIPIVDEGRTTGIIASADVMRLLQANPMYFAGDLARKNSPEEIKVVYEDAQRVALRFIERGAAADEITSLLSLVADAMARRLLHLAEESLGPPPVPYAFVVLGSQGRKEMGLASDQDNALVLSDEFDATSHGQYFAQLSEFVCQGLATAGQALCPGDMMASNPQWRMTASQWADTFQHWITAPEPDALLYAQTFFDMRAIHGDLELGSTVHAQAVASAEHAPRLHAHLAALAARREPPLGFFRGLVVDRGGDYRNTLNVKKGGTAAIVQMARLLSITAGRDALGTLQRLDRSARDLTDAFSFLNNITLNHQAEQIRRGKQPDYHVKPGRLSKMDRENLRDAFQIIKSMQNALNLKYPIRSI</sequence>
<dbReference type="PROSITE" id="PS51371">
    <property type="entry name" value="CBS"/>
    <property type="match status" value="2"/>
</dbReference>
<dbReference type="RefSeq" id="WP_194556158.1">
    <property type="nucleotide sequence ID" value="NZ_JADKMY010000001.1"/>
</dbReference>
<dbReference type="CDD" id="cd05401">
    <property type="entry name" value="NT_GlnE_GlnD_like"/>
    <property type="match status" value="1"/>
</dbReference>
<dbReference type="SMART" id="SM00116">
    <property type="entry name" value="CBS"/>
    <property type="match status" value="2"/>
</dbReference>
<dbReference type="InterPro" id="IPR000644">
    <property type="entry name" value="CBS_dom"/>
</dbReference>
<evidence type="ECO:0000259" key="4">
    <source>
        <dbReference type="PROSITE" id="PS51371"/>
    </source>
</evidence>
<proteinExistence type="predicted"/>
<name>A0ABR9ZIY7_9CORY</name>
<dbReference type="Gene3D" id="3.10.580.10">
    <property type="entry name" value="CBS-domain"/>
    <property type="match status" value="1"/>
</dbReference>
<feature type="domain" description="CBS" evidence="4">
    <location>
        <begin position="224"/>
        <end position="280"/>
    </location>
</feature>
<organism evidence="5 6">
    <name type="scientific">Corynebacterium suicordis DSM 45110</name>
    <dbReference type="NCBI Taxonomy" id="1121369"/>
    <lineage>
        <taxon>Bacteria</taxon>
        <taxon>Bacillati</taxon>
        <taxon>Actinomycetota</taxon>
        <taxon>Actinomycetes</taxon>
        <taxon>Mycobacteriales</taxon>
        <taxon>Corynebacteriaceae</taxon>
        <taxon>Corynebacterium</taxon>
    </lineage>
</organism>
<protein>
    <submittedName>
        <fullName evidence="5">Cyclic nucleotide-binding/CBS domain-containing protein</fullName>
    </submittedName>
</protein>
<dbReference type="SUPFAM" id="SSF81301">
    <property type="entry name" value="Nucleotidyltransferase"/>
    <property type="match status" value="1"/>
</dbReference>
<feature type="domain" description="CBS" evidence="4">
    <location>
        <begin position="157"/>
        <end position="217"/>
    </location>
</feature>
<dbReference type="InterPro" id="IPR000595">
    <property type="entry name" value="cNMP-bd_dom"/>
</dbReference>
<evidence type="ECO:0000313" key="5">
    <source>
        <dbReference type="EMBL" id="MBF4553339.1"/>
    </source>
</evidence>
<dbReference type="SMART" id="SM00100">
    <property type="entry name" value="cNMP"/>
    <property type="match status" value="1"/>
</dbReference>
<comment type="caution">
    <text evidence="5">The sequence shown here is derived from an EMBL/GenBank/DDBJ whole genome shotgun (WGS) entry which is preliminary data.</text>
</comment>
<gene>
    <name evidence="5" type="ORF">IRY30_04480</name>
</gene>
<dbReference type="EMBL" id="JADKMY010000001">
    <property type="protein sequence ID" value="MBF4553339.1"/>
    <property type="molecule type" value="Genomic_DNA"/>
</dbReference>
<evidence type="ECO:0000313" key="6">
    <source>
        <dbReference type="Proteomes" id="UP000635902"/>
    </source>
</evidence>
<dbReference type="PANTHER" id="PTHR43080">
    <property type="entry name" value="CBS DOMAIN-CONTAINING PROTEIN CBSX3, MITOCHONDRIAL"/>
    <property type="match status" value="1"/>
</dbReference>
<keyword evidence="1 2" id="KW-0129">CBS domain</keyword>
<dbReference type="InterPro" id="IPR018490">
    <property type="entry name" value="cNMP-bd_dom_sf"/>
</dbReference>
<dbReference type="Pfam" id="PF03445">
    <property type="entry name" value="DUF294"/>
    <property type="match status" value="1"/>
</dbReference>
<keyword evidence="6" id="KW-1185">Reference proteome</keyword>
<dbReference type="InterPro" id="IPR018821">
    <property type="entry name" value="DUF294_put_nucleoTrafse_sb-bd"/>
</dbReference>
<feature type="domain" description="Cyclic nucleotide-binding" evidence="3">
    <location>
        <begin position="17"/>
        <end position="124"/>
    </location>
</feature>
<reference evidence="5 6" key="1">
    <citation type="submission" date="2020-10" db="EMBL/GenBank/DDBJ databases">
        <title>Novel species in genus Corynebacterium.</title>
        <authorList>
            <person name="Zhang G."/>
        </authorList>
    </citation>
    <scope>NUCLEOTIDE SEQUENCE [LARGE SCALE GENOMIC DNA]</scope>
    <source>
        <strain evidence="5 6">DSM 45110</strain>
    </source>
</reference>
<evidence type="ECO:0000256" key="1">
    <source>
        <dbReference type="ARBA" id="ARBA00023122"/>
    </source>
</evidence>
<accession>A0ABR9ZIY7</accession>